<name>A0AAU6W327_9VIRU</name>
<protein>
    <submittedName>
        <fullName evidence="1">Uncharacterized protein</fullName>
    </submittedName>
</protein>
<accession>A0AAU6W327</accession>
<proteinExistence type="predicted"/>
<reference evidence="1" key="1">
    <citation type="journal article" date="2024" name="J. Gen. Virol.">
        <title>Novel phages of Pseudomonas syringae unveil numerous potential auxiliary metabolic genes.</title>
        <authorList>
            <person name="Feltin C."/>
            <person name="Garneau J.R."/>
            <person name="Morris C.E."/>
            <person name="Berard A."/>
            <person name="Torres-Barcelo C."/>
        </authorList>
    </citation>
    <scope>NUCLEOTIDE SEQUENCE</scope>
</reference>
<evidence type="ECO:0000313" key="1">
    <source>
        <dbReference type="EMBL" id="XAI70632.1"/>
    </source>
</evidence>
<organism evidence="1">
    <name type="scientific">Pseudomonas phage Touem01</name>
    <dbReference type="NCBI Taxonomy" id="3138548"/>
    <lineage>
        <taxon>Viruses</taxon>
    </lineage>
</organism>
<gene>
    <name evidence="1" type="ORF">Touem01_00103</name>
</gene>
<sequence length="157" mass="17937">MTNKPNDMRVSRELLERVSSQELGMTAKKCRQAAAQELRALLAQPADQQGEPFAWARIYTGFNDHADADSKGFQVVAFHQNPNAPELETHIPLYRHAQPATAKVDERAEFEAWHNIRYPMHSMLLSFCERTGGYSYISRRVMFELWQARAKLNGGQS</sequence>
<dbReference type="EMBL" id="PP179325">
    <property type="protein sequence ID" value="XAI70632.1"/>
    <property type="molecule type" value="Genomic_DNA"/>
</dbReference>